<dbReference type="InterPro" id="IPR025857">
    <property type="entry name" value="MacB_PCD"/>
</dbReference>
<dbReference type="InterPro" id="IPR003838">
    <property type="entry name" value="ABC3_permease_C"/>
</dbReference>
<evidence type="ECO:0000256" key="4">
    <source>
        <dbReference type="ARBA" id="ARBA00022989"/>
    </source>
</evidence>
<name>A0A841ADX2_9MICO</name>
<comment type="similarity">
    <text evidence="6">Belongs to the ABC-4 integral membrane protein family.</text>
</comment>
<feature type="domain" description="ABC3 transporter permease C-terminal" evidence="8">
    <location>
        <begin position="281"/>
        <end position="393"/>
    </location>
</feature>
<feature type="transmembrane region" description="Helical" evidence="7">
    <location>
        <begin position="323"/>
        <end position="351"/>
    </location>
</feature>
<feature type="transmembrane region" description="Helical" evidence="7">
    <location>
        <begin position="363"/>
        <end position="386"/>
    </location>
</feature>
<dbReference type="EMBL" id="JACHLZ010000001">
    <property type="protein sequence ID" value="MBB5833026.1"/>
    <property type="molecule type" value="Genomic_DNA"/>
</dbReference>
<evidence type="ECO:0000313" key="11">
    <source>
        <dbReference type="Proteomes" id="UP000588158"/>
    </source>
</evidence>
<dbReference type="PANTHER" id="PTHR30572">
    <property type="entry name" value="MEMBRANE COMPONENT OF TRANSPORTER-RELATED"/>
    <property type="match status" value="1"/>
</dbReference>
<dbReference type="InterPro" id="IPR050250">
    <property type="entry name" value="Macrolide_Exporter_MacB"/>
</dbReference>
<evidence type="ECO:0000256" key="6">
    <source>
        <dbReference type="ARBA" id="ARBA00038076"/>
    </source>
</evidence>
<keyword evidence="4 7" id="KW-1133">Transmembrane helix</keyword>
<evidence type="ECO:0000256" key="1">
    <source>
        <dbReference type="ARBA" id="ARBA00004651"/>
    </source>
</evidence>
<feature type="domain" description="MacB-like periplasmic core" evidence="9">
    <location>
        <begin position="29"/>
        <end position="242"/>
    </location>
</feature>
<dbReference type="Pfam" id="PF12704">
    <property type="entry name" value="MacB_PCD"/>
    <property type="match status" value="1"/>
</dbReference>
<accession>A0A841ADX2</accession>
<dbReference type="Proteomes" id="UP000588158">
    <property type="component" value="Unassembled WGS sequence"/>
</dbReference>
<protein>
    <submittedName>
        <fullName evidence="10">Putative ABC transport system permease protein</fullName>
    </submittedName>
</protein>
<evidence type="ECO:0000256" key="2">
    <source>
        <dbReference type="ARBA" id="ARBA00022475"/>
    </source>
</evidence>
<comment type="caution">
    <text evidence="10">The sequence shown here is derived from an EMBL/GenBank/DDBJ whole genome shotgun (WGS) entry which is preliminary data.</text>
</comment>
<evidence type="ECO:0000256" key="7">
    <source>
        <dbReference type="SAM" id="Phobius"/>
    </source>
</evidence>
<keyword evidence="11" id="KW-1185">Reference proteome</keyword>
<dbReference type="RefSeq" id="WP_184326252.1">
    <property type="nucleotide sequence ID" value="NZ_JACHLZ010000001.1"/>
</dbReference>
<organism evidence="10 11">
    <name type="scientific">Brachybacterium aquaticum</name>
    <dbReference type="NCBI Taxonomy" id="1432564"/>
    <lineage>
        <taxon>Bacteria</taxon>
        <taxon>Bacillati</taxon>
        <taxon>Actinomycetota</taxon>
        <taxon>Actinomycetes</taxon>
        <taxon>Micrococcales</taxon>
        <taxon>Dermabacteraceae</taxon>
        <taxon>Brachybacterium</taxon>
    </lineage>
</organism>
<evidence type="ECO:0000259" key="9">
    <source>
        <dbReference type="Pfam" id="PF12704"/>
    </source>
</evidence>
<reference evidence="10 11" key="1">
    <citation type="submission" date="2020-08" db="EMBL/GenBank/DDBJ databases">
        <title>Sequencing the genomes of 1000 actinobacteria strains.</title>
        <authorList>
            <person name="Klenk H.-P."/>
        </authorList>
    </citation>
    <scope>NUCLEOTIDE SEQUENCE [LARGE SCALE GENOMIC DNA]</scope>
    <source>
        <strain evidence="10 11">DSM 28796</strain>
    </source>
</reference>
<keyword evidence="2" id="KW-1003">Cell membrane</keyword>
<keyword evidence="5 7" id="KW-0472">Membrane</keyword>
<feature type="transmembrane region" description="Helical" evidence="7">
    <location>
        <begin position="277"/>
        <end position="302"/>
    </location>
</feature>
<dbReference type="Pfam" id="PF02687">
    <property type="entry name" value="FtsX"/>
    <property type="match status" value="1"/>
</dbReference>
<dbReference type="PANTHER" id="PTHR30572:SF4">
    <property type="entry name" value="ABC TRANSPORTER PERMEASE YTRF"/>
    <property type="match status" value="1"/>
</dbReference>
<dbReference type="GO" id="GO:0022857">
    <property type="term" value="F:transmembrane transporter activity"/>
    <property type="evidence" value="ECO:0007669"/>
    <property type="project" value="TreeGrafter"/>
</dbReference>
<keyword evidence="3 7" id="KW-0812">Transmembrane</keyword>
<gene>
    <name evidence="10" type="ORF">HNR70_002839</name>
</gene>
<evidence type="ECO:0000313" key="10">
    <source>
        <dbReference type="EMBL" id="MBB5833026.1"/>
    </source>
</evidence>
<dbReference type="AlphaFoldDB" id="A0A841ADX2"/>
<dbReference type="GO" id="GO:0005886">
    <property type="term" value="C:plasma membrane"/>
    <property type="evidence" value="ECO:0007669"/>
    <property type="project" value="UniProtKB-SubCell"/>
</dbReference>
<evidence type="ECO:0000256" key="3">
    <source>
        <dbReference type="ARBA" id="ARBA00022692"/>
    </source>
</evidence>
<evidence type="ECO:0000256" key="5">
    <source>
        <dbReference type="ARBA" id="ARBA00023136"/>
    </source>
</evidence>
<evidence type="ECO:0000259" key="8">
    <source>
        <dbReference type="Pfam" id="PF02687"/>
    </source>
</evidence>
<sequence>MIRTRELHASPRPSVAEAVSAVRGDPARSAVAVIALALAVTLVITVNSLVSTVRFQVSDNFDAYAASTVHATTQPDTSGADQSLTPEHVARAASLTGVRRAARYIDASSAGISVATSSVRESALGHRVPVFASDAGFLDTVDARVSGRSLTGVDPALPVAVIGRSLADEIDLRPEEFGSRSLFLDGDAVTIIGVIESSPRMEALTVGVLVPTDAPLRSLAAMPPSSLVVAADDGAASAVADALPMVLDPYHPELLQVTAVGTGSGLRGDVDSLIIRLGLGASALAALVGAIVVAAQAMGGVASRIGEIGLRRSLGARRSQIGVQFIAESGVVGLAGGLLGLVLATITVLAVCAAQGWVPVIDLRLLLSAPLAAVLIGVIAGTVPALRASRIDPAQALRR</sequence>
<comment type="subcellular location">
    <subcellularLocation>
        <location evidence="1">Cell membrane</location>
        <topology evidence="1">Multi-pass membrane protein</topology>
    </subcellularLocation>
</comment>
<feature type="transmembrane region" description="Helical" evidence="7">
    <location>
        <begin position="30"/>
        <end position="50"/>
    </location>
</feature>
<proteinExistence type="inferred from homology"/>